<feature type="chain" id="PRO_5040440214" description="Extracellular membrane protein CFEM domain-containing protein" evidence="2">
    <location>
        <begin position="27"/>
        <end position="215"/>
    </location>
</feature>
<dbReference type="Proteomes" id="UP001049176">
    <property type="component" value="Chromosome 6"/>
</dbReference>
<evidence type="ECO:0008006" key="5">
    <source>
        <dbReference type="Google" id="ProtNLM"/>
    </source>
</evidence>
<proteinExistence type="predicted"/>
<feature type="compositionally biased region" description="Low complexity" evidence="1">
    <location>
        <begin position="152"/>
        <end position="173"/>
    </location>
</feature>
<feature type="signal peptide" evidence="2">
    <location>
        <begin position="1"/>
        <end position="26"/>
    </location>
</feature>
<organism evidence="3 4">
    <name type="scientific">Marasmius oreades</name>
    <name type="common">fairy-ring Marasmius</name>
    <dbReference type="NCBI Taxonomy" id="181124"/>
    <lineage>
        <taxon>Eukaryota</taxon>
        <taxon>Fungi</taxon>
        <taxon>Dikarya</taxon>
        <taxon>Basidiomycota</taxon>
        <taxon>Agaricomycotina</taxon>
        <taxon>Agaricomycetes</taxon>
        <taxon>Agaricomycetidae</taxon>
        <taxon>Agaricales</taxon>
        <taxon>Marasmiineae</taxon>
        <taxon>Marasmiaceae</taxon>
        <taxon>Marasmius</taxon>
    </lineage>
</organism>
<reference evidence="3" key="1">
    <citation type="journal article" date="2021" name="Genome Biol. Evol.">
        <title>The assembled and annotated genome of the fairy-ring fungus Marasmius oreades.</title>
        <authorList>
            <person name="Hiltunen M."/>
            <person name="Ament-Velasquez S.L."/>
            <person name="Johannesson H."/>
        </authorList>
    </citation>
    <scope>NUCLEOTIDE SEQUENCE</scope>
    <source>
        <strain evidence="3">03SP1</strain>
    </source>
</reference>
<accession>A0A9P7RXW0</accession>
<dbReference type="KEGG" id="more:E1B28_010494"/>
<dbReference type="GeneID" id="66079570"/>
<feature type="region of interest" description="Disordered" evidence="1">
    <location>
        <begin position="152"/>
        <end position="188"/>
    </location>
</feature>
<gene>
    <name evidence="3" type="ORF">E1B28_010494</name>
</gene>
<keyword evidence="4" id="KW-1185">Reference proteome</keyword>
<keyword evidence="2" id="KW-0732">Signal</keyword>
<protein>
    <recommendedName>
        <fullName evidence="5">Extracellular membrane protein CFEM domain-containing protein</fullName>
    </recommendedName>
</protein>
<evidence type="ECO:0000313" key="4">
    <source>
        <dbReference type="Proteomes" id="UP001049176"/>
    </source>
</evidence>
<dbReference type="AlphaFoldDB" id="A0A9P7RXW0"/>
<evidence type="ECO:0000313" key="3">
    <source>
        <dbReference type="EMBL" id="KAG7091463.1"/>
    </source>
</evidence>
<name>A0A9P7RXW0_9AGAR</name>
<evidence type="ECO:0000256" key="2">
    <source>
        <dbReference type="SAM" id="SignalP"/>
    </source>
</evidence>
<dbReference type="RefSeq" id="XP_043007933.1">
    <property type="nucleotide sequence ID" value="XM_043155465.1"/>
</dbReference>
<dbReference type="OrthoDB" id="3267106at2759"/>
<dbReference type="EMBL" id="CM032186">
    <property type="protein sequence ID" value="KAG7091463.1"/>
    <property type="molecule type" value="Genomic_DNA"/>
</dbReference>
<sequence>MSRFLRLKNIPLSIIFLLQTASLAWGQASQAPPTSFGSDSITGSVTGTAISGSSSVLSSSSMSSNATPTRSADLPSLSGVSSCVSNAFQLSVSDLNCSSVAQPTCYCQNLSFPNALIKRISEGCPNELATAEGLVQRFCAVASTSLSFPISTLPTSTSPSSTQPTSPSSNQPTSQPPPTSSSTTGNNGVHSLFNPDAVLGLVTAVFTAMLGSFYV</sequence>
<comment type="caution">
    <text evidence="3">The sequence shown here is derived from an EMBL/GenBank/DDBJ whole genome shotgun (WGS) entry which is preliminary data.</text>
</comment>
<evidence type="ECO:0000256" key="1">
    <source>
        <dbReference type="SAM" id="MobiDB-lite"/>
    </source>
</evidence>